<dbReference type="RefSeq" id="WP_173056740.1">
    <property type="nucleotide sequence ID" value="NZ_BAABGO010000001.1"/>
</dbReference>
<protein>
    <submittedName>
        <fullName evidence="1">Uncharacterized protein</fullName>
    </submittedName>
</protein>
<keyword evidence="2" id="KW-1185">Reference proteome</keyword>
<proteinExistence type="predicted"/>
<dbReference type="Proteomes" id="UP000482800">
    <property type="component" value="Unassembled WGS sequence"/>
</dbReference>
<dbReference type="EMBL" id="BLPF01000001">
    <property type="protein sequence ID" value="GFJ79124.1"/>
    <property type="molecule type" value="Genomic_DNA"/>
</dbReference>
<reference evidence="1 2" key="2">
    <citation type="submission" date="2020-03" db="EMBL/GenBank/DDBJ databases">
        <authorList>
            <person name="Ichikawa N."/>
            <person name="Kimura A."/>
            <person name="Kitahashi Y."/>
            <person name="Uohara A."/>
        </authorList>
    </citation>
    <scope>NUCLEOTIDE SEQUENCE [LARGE SCALE GENOMIC DNA]</scope>
    <source>
        <strain evidence="1 2">NBRC 108639</strain>
    </source>
</reference>
<name>A0A6V8K5T7_9ACTN</name>
<evidence type="ECO:0000313" key="2">
    <source>
        <dbReference type="Proteomes" id="UP000482800"/>
    </source>
</evidence>
<accession>A0A6V8K5T7</accession>
<dbReference type="AlphaFoldDB" id="A0A6V8K5T7"/>
<reference evidence="1 2" key="1">
    <citation type="submission" date="2020-03" db="EMBL/GenBank/DDBJ databases">
        <title>Whole genome shotgun sequence of Phytohabitans houttuyneae NBRC 108639.</title>
        <authorList>
            <person name="Komaki H."/>
            <person name="Tamura T."/>
        </authorList>
    </citation>
    <scope>NUCLEOTIDE SEQUENCE [LARGE SCALE GENOMIC DNA]</scope>
    <source>
        <strain evidence="1 2">NBRC 108639</strain>
    </source>
</reference>
<organism evidence="1 2">
    <name type="scientific">Phytohabitans houttuyneae</name>
    <dbReference type="NCBI Taxonomy" id="1076126"/>
    <lineage>
        <taxon>Bacteria</taxon>
        <taxon>Bacillati</taxon>
        <taxon>Actinomycetota</taxon>
        <taxon>Actinomycetes</taxon>
        <taxon>Micromonosporales</taxon>
        <taxon>Micromonosporaceae</taxon>
    </lineage>
</organism>
<comment type="caution">
    <text evidence="1">The sequence shown here is derived from an EMBL/GenBank/DDBJ whole genome shotgun (WGS) entry which is preliminary data.</text>
</comment>
<evidence type="ECO:0000313" key="1">
    <source>
        <dbReference type="EMBL" id="GFJ79124.1"/>
    </source>
</evidence>
<gene>
    <name evidence="1" type="ORF">Phou_033040</name>
</gene>
<sequence length="159" mass="16905">MPWRRWTDQDHLDLVVRVDATSARYVTIVIGAEGVQHGLVLYPGGARRTGLAGRRPGAPTPVPAGCILFYLDSPAKAPREFVAKAARFGWPVDADLTPVWLTTGPHGTADLDHTAAQRLTVAIAAVLAHDRQPGDSGPITGTCTLATGELAAYTLHPPR</sequence>